<dbReference type="GO" id="GO:0016829">
    <property type="term" value="F:lyase activity"/>
    <property type="evidence" value="ECO:0007669"/>
    <property type="project" value="UniProtKB-KW"/>
</dbReference>
<proteinExistence type="inferred from homology"/>
<evidence type="ECO:0000256" key="2">
    <source>
        <dbReference type="ARBA" id="ARBA00022723"/>
    </source>
</evidence>
<dbReference type="PROSITE" id="PS50991">
    <property type="entry name" value="PYR_CT"/>
    <property type="match status" value="1"/>
</dbReference>
<evidence type="ECO:0000259" key="5">
    <source>
        <dbReference type="PROSITE" id="PS50991"/>
    </source>
</evidence>
<evidence type="ECO:0000256" key="1">
    <source>
        <dbReference type="ARBA" id="ARBA00009405"/>
    </source>
</evidence>
<feature type="domain" description="Pyruvate carboxyltransferase" evidence="5">
    <location>
        <begin position="6"/>
        <end position="272"/>
    </location>
</feature>
<comment type="similarity">
    <text evidence="1">Belongs to the HMG-CoA lyase family.</text>
</comment>
<evidence type="ECO:0000256" key="4">
    <source>
        <dbReference type="SAM" id="MobiDB-lite"/>
    </source>
</evidence>
<dbReference type="SUPFAM" id="SSF51569">
    <property type="entry name" value="Aldolase"/>
    <property type="match status" value="1"/>
</dbReference>
<name>A0ABV8SWQ7_9GAMM</name>
<reference evidence="7" key="1">
    <citation type="journal article" date="2019" name="Int. J. Syst. Evol. Microbiol.">
        <title>The Global Catalogue of Microorganisms (GCM) 10K type strain sequencing project: providing services to taxonomists for standard genome sequencing and annotation.</title>
        <authorList>
            <consortium name="The Broad Institute Genomics Platform"/>
            <consortium name="The Broad Institute Genome Sequencing Center for Infectious Disease"/>
            <person name="Wu L."/>
            <person name="Ma J."/>
        </authorList>
    </citation>
    <scope>NUCLEOTIDE SEQUENCE [LARGE SCALE GENOMIC DNA]</scope>
    <source>
        <strain evidence="7">CGMCC 1.10759</strain>
    </source>
</reference>
<comment type="caution">
    <text evidence="6">The sequence shown here is derived from an EMBL/GenBank/DDBJ whole genome shotgun (WGS) entry which is preliminary data.</text>
</comment>
<keyword evidence="3 6" id="KW-0456">Lyase</keyword>
<dbReference type="Proteomes" id="UP001595904">
    <property type="component" value="Unassembled WGS sequence"/>
</dbReference>
<dbReference type="PANTHER" id="PTHR42738">
    <property type="entry name" value="HYDROXYMETHYLGLUTARYL-COA LYASE"/>
    <property type="match status" value="1"/>
</dbReference>
<organism evidence="6 7">
    <name type="scientific">Steroidobacter flavus</name>
    <dbReference type="NCBI Taxonomy" id="1842136"/>
    <lineage>
        <taxon>Bacteria</taxon>
        <taxon>Pseudomonadati</taxon>
        <taxon>Pseudomonadota</taxon>
        <taxon>Gammaproteobacteria</taxon>
        <taxon>Steroidobacterales</taxon>
        <taxon>Steroidobacteraceae</taxon>
        <taxon>Steroidobacter</taxon>
    </lineage>
</organism>
<keyword evidence="2" id="KW-0479">Metal-binding</keyword>
<sequence>MSPRHIHIQDVAPRDGLQIEPRPIATREKIELINALSRAGLAKIETTSFVSPRAVPSMADAEAVLTGIDRVPGVEYAALVPNSRGAERALACDLDELNLVMSASRTHSQANLRMTPEDSLSEFAKIAALVRDQVPLNVSISTAFGCPFEGRIAAADVFSLLDRIAALGMERVTLCDTTGVANPAQVLSMSQSVRQQWPSLRLTLHFHDTRGMGLANVLAGIAAGVDRFDTSLAGLGGCPFAPGASGNVCTEDVVHMVHAMGFTTGIDLAALLQRAQAMPALVGHDVAGQVAKAGPADRRYPWPATERSSTSCKPA</sequence>
<dbReference type="PANTHER" id="PTHR42738:SF7">
    <property type="entry name" value="HYDROXYMETHYLGLUTARYL-COA LYASE"/>
    <property type="match status" value="1"/>
</dbReference>
<protein>
    <submittedName>
        <fullName evidence="6">Hydroxymethylglutaryl-CoA lyase</fullName>
    </submittedName>
</protein>
<dbReference type="CDD" id="cd07938">
    <property type="entry name" value="DRE_TIM_HMGL"/>
    <property type="match status" value="1"/>
</dbReference>
<gene>
    <name evidence="6" type="ORF">ACFPN2_23215</name>
</gene>
<dbReference type="Pfam" id="PF00682">
    <property type="entry name" value="HMGL-like"/>
    <property type="match status" value="1"/>
</dbReference>
<feature type="compositionally biased region" description="Polar residues" evidence="4">
    <location>
        <begin position="306"/>
        <end position="315"/>
    </location>
</feature>
<dbReference type="RefSeq" id="WP_380602815.1">
    <property type="nucleotide sequence ID" value="NZ_JBHSDU010000014.1"/>
</dbReference>
<evidence type="ECO:0000313" key="7">
    <source>
        <dbReference type="Proteomes" id="UP001595904"/>
    </source>
</evidence>
<dbReference type="InterPro" id="IPR000891">
    <property type="entry name" value="PYR_CT"/>
</dbReference>
<dbReference type="NCBIfam" id="NF004283">
    <property type="entry name" value="PRK05692.1"/>
    <property type="match status" value="1"/>
</dbReference>
<evidence type="ECO:0000256" key="3">
    <source>
        <dbReference type="ARBA" id="ARBA00023239"/>
    </source>
</evidence>
<dbReference type="InterPro" id="IPR043594">
    <property type="entry name" value="HMGL"/>
</dbReference>
<dbReference type="InterPro" id="IPR013785">
    <property type="entry name" value="Aldolase_TIM"/>
</dbReference>
<accession>A0ABV8SWQ7</accession>
<dbReference type="Gene3D" id="3.20.20.70">
    <property type="entry name" value="Aldolase class I"/>
    <property type="match status" value="1"/>
</dbReference>
<keyword evidence="7" id="KW-1185">Reference proteome</keyword>
<feature type="region of interest" description="Disordered" evidence="4">
    <location>
        <begin position="293"/>
        <end position="315"/>
    </location>
</feature>
<evidence type="ECO:0000313" key="6">
    <source>
        <dbReference type="EMBL" id="MFC4312011.1"/>
    </source>
</evidence>
<dbReference type="EMBL" id="JBHSDU010000014">
    <property type="protein sequence ID" value="MFC4312011.1"/>
    <property type="molecule type" value="Genomic_DNA"/>
</dbReference>